<evidence type="ECO:0000256" key="5">
    <source>
        <dbReference type="ARBA" id="ARBA00022679"/>
    </source>
</evidence>
<dbReference type="InterPro" id="IPR038318">
    <property type="entry name" value="KdpD_sf"/>
</dbReference>
<feature type="transmembrane region" description="Helical" evidence="13">
    <location>
        <begin position="50"/>
        <end position="83"/>
    </location>
</feature>
<proteinExistence type="predicted"/>
<evidence type="ECO:0000256" key="4">
    <source>
        <dbReference type="ARBA" id="ARBA00022553"/>
    </source>
</evidence>
<dbReference type="Gene3D" id="3.30.565.10">
    <property type="entry name" value="Histidine kinase-like ATPase, C-terminal domain"/>
    <property type="match status" value="1"/>
</dbReference>
<comment type="subcellular location">
    <subcellularLocation>
        <location evidence="2">Membrane</location>
        <topology evidence="2">Multi-pass membrane protein</topology>
    </subcellularLocation>
</comment>
<dbReference type="Gene3D" id="3.30.450.40">
    <property type="match status" value="1"/>
</dbReference>
<dbReference type="InterPro" id="IPR003594">
    <property type="entry name" value="HATPase_dom"/>
</dbReference>
<dbReference type="InterPro" id="IPR029016">
    <property type="entry name" value="GAF-like_dom_sf"/>
</dbReference>
<keyword evidence="16" id="KW-1185">Reference proteome</keyword>
<dbReference type="Pfam" id="PF07730">
    <property type="entry name" value="HisKA_3"/>
    <property type="match status" value="1"/>
</dbReference>
<evidence type="ECO:0000256" key="6">
    <source>
        <dbReference type="ARBA" id="ARBA00022692"/>
    </source>
</evidence>
<evidence type="ECO:0000256" key="7">
    <source>
        <dbReference type="ARBA" id="ARBA00022741"/>
    </source>
</evidence>
<sequence length="604" mass="63731">MPNRLLRLLLRPTAPPLWLGVVVAIAFIVFETFLVFQLKRVAPENAFGAVFLLGVLVVSAGWGFRLAVATSLASALVYVYFHLEGTDSLAPAVSVFLPLALLTNLLVGQARLRAAEAEQRRVEADLSAELARSTLGTGDLRAALDSAGRRIAEVLGLSFAVLSLNDLPGDAQSDAVPLRDGPAPIGTLLIPAALPTDARRRVERILPSLESLLVATRDRQEINAALAESHAEVSALADQQAALRRVATLVARGAEPAEVYPAAVTELAGGLAVEHVTLIEYDGDDHCVVLAARDSRDTEALRVGERFRMDGDSLSRRIRSTGRPARIDDYAAADGAIAARLHDLRVRAGVGAPVLVDGEVRGAVLVGSVTSDPLPPECEARVGDFADLIATAIANAETRAELKASRTRIITAADHARRGFERDLHDGAQQRIVSLGLEVRALEASLPPEATPQRDAVTRVVTGLADLHHDLQELSRGIHPAILSRGGLGPAIKTLSRRSSVPVDLDLDVDRRLPEPVEVAAYYVVAEALTNTAKHARATQVTVEARIVDGALHLSVADDGVGGADSSAGSGLIGLKDRVEAVSGHLEVASAEGAGTTLTVKIPL</sequence>
<comment type="catalytic activity">
    <reaction evidence="1">
        <text>ATP + protein L-histidine = ADP + protein N-phospho-L-histidine.</text>
        <dbReference type="EC" id="2.7.13.3"/>
    </reaction>
</comment>
<evidence type="ECO:0000256" key="1">
    <source>
        <dbReference type="ARBA" id="ARBA00000085"/>
    </source>
</evidence>
<dbReference type="PANTHER" id="PTHR24421:SF10">
    <property type="entry name" value="NITRATE_NITRITE SENSOR PROTEIN NARQ"/>
    <property type="match status" value="1"/>
</dbReference>
<evidence type="ECO:0000313" key="16">
    <source>
        <dbReference type="Proteomes" id="UP000466607"/>
    </source>
</evidence>
<keyword evidence="6 13" id="KW-0812">Transmembrane</keyword>
<keyword evidence="10 13" id="KW-1133">Transmembrane helix</keyword>
<name>A0AAD1IHK4_9MYCO</name>
<dbReference type="Pfam" id="PF02518">
    <property type="entry name" value="HATPase_c"/>
    <property type="match status" value="1"/>
</dbReference>
<keyword evidence="7" id="KW-0547">Nucleotide-binding</keyword>
<accession>A0AAD1IHK4</accession>
<feature type="transmembrane region" description="Helical" evidence="13">
    <location>
        <begin position="17"/>
        <end position="38"/>
    </location>
</feature>
<evidence type="ECO:0000256" key="13">
    <source>
        <dbReference type="SAM" id="Phobius"/>
    </source>
</evidence>
<evidence type="ECO:0000259" key="14">
    <source>
        <dbReference type="SMART" id="SM00065"/>
    </source>
</evidence>
<organism evidence="15 16">
    <name type="scientific">Mycolicibacterium litorale</name>
    <dbReference type="NCBI Taxonomy" id="758802"/>
    <lineage>
        <taxon>Bacteria</taxon>
        <taxon>Bacillati</taxon>
        <taxon>Actinomycetota</taxon>
        <taxon>Actinomycetes</taxon>
        <taxon>Mycobacteriales</taxon>
        <taxon>Mycobacteriaceae</taxon>
        <taxon>Mycolicibacterium</taxon>
    </lineage>
</organism>
<dbReference type="GO" id="GO:0016020">
    <property type="term" value="C:membrane"/>
    <property type="evidence" value="ECO:0007669"/>
    <property type="project" value="InterPro"/>
</dbReference>
<dbReference type="RefSeq" id="WP_134061010.1">
    <property type="nucleotide sequence ID" value="NZ_AP022586.1"/>
</dbReference>
<evidence type="ECO:0000256" key="3">
    <source>
        <dbReference type="ARBA" id="ARBA00012438"/>
    </source>
</evidence>
<dbReference type="Gene3D" id="1.20.120.620">
    <property type="entry name" value="Backbone structure of the membrane domain of e. Coli histidine kinase receptor kdpd"/>
    <property type="match status" value="1"/>
</dbReference>
<gene>
    <name evidence="15" type="ORF">MLIT_13970</name>
</gene>
<evidence type="ECO:0000256" key="8">
    <source>
        <dbReference type="ARBA" id="ARBA00022777"/>
    </source>
</evidence>
<dbReference type="SUPFAM" id="SSF55874">
    <property type="entry name" value="ATPase domain of HSP90 chaperone/DNA topoisomerase II/histidine kinase"/>
    <property type="match status" value="1"/>
</dbReference>
<dbReference type="Proteomes" id="UP000466607">
    <property type="component" value="Chromosome"/>
</dbReference>
<keyword evidence="4" id="KW-0597">Phosphoprotein</keyword>
<feature type="domain" description="GAF" evidence="14">
    <location>
        <begin position="255"/>
        <end position="403"/>
    </location>
</feature>
<dbReference type="SUPFAM" id="SSF55781">
    <property type="entry name" value="GAF domain-like"/>
    <property type="match status" value="1"/>
</dbReference>
<evidence type="ECO:0000256" key="11">
    <source>
        <dbReference type="ARBA" id="ARBA00023012"/>
    </source>
</evidence>
<dbReference type="InterPro" id="IPR036890">
    <property type="entry name" value="HATPase_C_sf"/>
</dbReference>
<dbReference type="InterPro" id="IPR025201">
    <property type="entry name" value="KdpD_TM"/>
</dbReference>
<dbReference type="PANTHER" id="PTHR24421">
    <property type="entry name" value="NITRATE/NITRITE SENSOR PROTEIN NARX-RELATED"/>
    <property type="match status" value="1"/>
</dbReference>
<dbReference type="GO" id="GO:0000155">
    <property type="term" value="F:phosphorelay sensor kinase activity"/>
    <property type="evidence" value="ECO:0007669"/>
    <property type="project" value="InterPro"/>
</dbReference>
<reference evidence="15 16" key="1">
    <citation type="journal article" date="2019" name="Emerg. Microbes Infect.">
        <title>Comprehensive subspecies identification of 175 nontuberculous mycobacteria species based on 7547 genomic profiles.</title>
        <authorList>
            <person name="Matsumoto Y."/>
            <person name="Kinjo T."/>
            <person name="Motooka D."/>
            <person name="Nabeya D."/>
            <person name="Jung N."/>
            <person name="Uechi K."/>
            <person name="Horii T."/>
            <person name="Iida T."/>
            <person name="Fujita J."/>
            <person name="Nakamura S."/>
        </authorList>
    </citation>
    <scope>NUCLEOTIDE SEQUENCE [LARGE SCALE GENOMIC DNA]</scope>
    <source>
        <strain evidence="15 16">JCM 17423</strain>
    </source>
</reference>
<dbReference type="EC" id="2.7.13.3" evidence="3"/>
<evidence type="ECO:0000256" key="12">
    <source>
        <dbReference type="ARBA" id="ARBA00023136"/>
    </source>
</evidence>
<evidence type="ECO:0000256" key="9">
    <source>
        <dbReference type="ARBA" id="ARBA00022840"/>
    </source>
</evidence>
<evidence type="ECO:0000256" key="2">
    <source>
        <dbReference type="ARBA" id="ARBA00004141"/>
    </source>
</evidence>
<evidence type="ECO:0000313" key="15">
    <source>
        <dbReference type="EMBL" id="BBY15805.1"/>
    </source>
</evidence>
<keyword evidence="12 13" id="KW-0472">Membrane</keyword>
<dbReference type="SMART" id="SM00065">
    <property type="entry name" value="GAF"/>
    <property type="match status" value="1"/>
</dbReference>
<dbReference type="GO" id="GO:0046983">
    <property type="term" value="F:protein dimerization activity"/>
    <property type="evidence" value="ECO:0007669"/>
    <property type="project" value="InterPro"/>
</dbReference>
<keyword evidence="5" id="KW-0808">Transferase</keyword>
<dbReference type="EMBL" id="AP022586">
    <property type="protein sequence ID" value="BBY15805.1"/>
    <property type="molecule type" value="Genomic_DNA"/>
</dbReference>
<dbReference type="InterPro" id="IPR011712">
    <property type="entry name" value="Sig_transdc_His_kin_sub3_dim/P"/>
</dbReference>
<dbReference type="Pfam" id="PF13493">
    <property type="entry name" value="DUF4118"/>
    <property type="match status" value="1"/>
</dbReference>
<keyword evidence="8" id="KW-0418">Kinase</keyword>
<dbReference type="CDD" id="cd16917">
    <property type="entry name" value="HATPase_UhpB-NarQ-NarX-like"/>
    <property type="match status" value="1"/>
</dbReference>
<dbReference type="AlphaFoldDB" id="A0AAD1IHK4"/>
<dbReference type="InterPro" id="IPR050482">
    <property type="entry name" value="Sensor_HK_TwoCompSys"/>
</dbReference>
<dbReference type="InterPro" id="IPR003018">
    <property type="entry name" value="GAF"/>
</dbReference>
<keyword evidence="11" id="KW-0902">Two-component regulatory system</keyword>
<dbReference type="GO" id="GO:0005524">
    <property type="term" value="F:ATP binding"/>
    <property type="evidence" value="ECO:0007669"/>
    <property type="project" value="UniProtKB-KW"/>
</dbReference>
<evidence type="ECO:0000256" key="10">
    <source>
        <dbReference type="ARBA" id="ARBA00022989"/>
    </source>
</evidence>
<dbReference type="Pfam" id="PF13185">
    <property type="entry name" value="GAF_2"/>
    <property type="match status" value="1"/>
</dbReference>
<keyword evidence="9" id="KW-0067">ATP-binding</keyword>
<protein>
    <recommendedName>
        <fullName evidence="3">histidine kinase</fullName>
        <ecNumber evidence="3">2.7.13.3</ecNumber>
    </recommendedName>
</protein>